<dbReference type="RefSeq" id="WP_104430209.1">
    <property type="nucleotide sequence ID" value="NZ_PTIZ01000013.1"/>
</dbReference>
<evidence type="ECO:0000313" key="3">
    <source>
        <dbReference type="Proteomes" id="UP000240010"/>
    </source>
</evidence>
<feature type="domain" description="TIR" evidence="1">
    <location>
        <begin position="5"/>
        <end position="144"/>
    </location>
</feature>
<dbReference type="InterPro" id="IPR035897">
    <property type="entry name" value="Toll_tir_struct_dom_sf"/>
</dbReference>
<comment type="caution">
    <text evidence="2">The sequence shown here is derived from an EMBL/GenBank/DDBJ whole genome shotgun (WGS) entry which is preliminary data.</text>
</comment>
<dbReference type="Proteomes" id="UP000240010">
    <property type="component" value="Unassembled WGS sequence"/>
</dbReference>
<reference evidence="2 3" key="1">
    <citation type="submission" date="2018-02" db="EMBL/GenBank/DDBJ databases">
        <title>Subsurface microbial communities from deep shales in Ohio and West Virginia, USA.</title>
        <authorList>
            <person name="Wrighton K."/>
        </authorList>
    </citation>
    <scope>NUCLEOTIDE SEQUENCE [LARGE SCALE GENOMIC DNA]</scope>
    <source>
        <strain evidence="2 3">OWC-DMM</strain>
    </source>
</reference>
<protein>
    <submittedName>
        <fullName evidence="2">TIR domain-containing protein</fullName>
    </submittedName>
</protein>
<dbReference type="Pfam" id="PF13676">
    <property type="entry name" value="TIR_2"/>
    <property type="match status" value="1"/>
</dbReference>
<accession>A0A2S6H948</accession>
<dbReference type="AlphaFoldDB" id="A0A2S6H948"/>
<gene>
    <name evidence="2" type="ORF">B0F87_11347</name>
</gene>
<dbReference type="EMBL" id="PTIZ01000013">
    <property type="protein sequence ID" value="PPK73936.1"/>
    <property type="molecule type" value="Genomic_DNA"/>
</dbReference>
<evidence type="ECO:0000313" key="2">
    <source>
        <dbReference type="EMBL" id="PPK73936.1"/>
    </source>
</evidence>
<organism evidence="2 3">
    <name type="scientific">Methylobacter tundripaludum</name>
    <dbReference type="NCBI Taxonomy" id="173365"/>
    <lineage>
        <taxon>Bacteria</taxon>
        <taxon>Pseudomonadati</taxon>
        <taxon>Pseudomonadota</taxon>
        <taxon>Gammaproteobacteria</taxon>
        <taxon>Methylococcales</taxon>
        <taxon>Methylococcaceae</taxon>
        <taxon>Methylobacter</taxon>
    </lineage>
</organism>
<name>A0A2S6H948_9GAMM</name>
<proteinExistence type="predicted"/>
<sequence>MGGLFISYRREDCQGWVGRLAEAVKANFDETVLFLDIESIKPGDDFIEAIEIAVGSCALLLALIGPRWLSVVDKAGNRRLDDPKDFVRLEISIAISRKIRIIPILLGGATMPRPEDLPPELIFMARLQALELTDTRWEYDFEQLAKAIEKIIGTQRVARQSAPNAPNINAISVGKGLSLEESEANNVVGIEAEGAVIPGELDRPVDVLCDAKLKRSKVGDIVGIKLGQGRKEDKP</sequence>
<dbReference type="Gene3D" id="3.40.50.10140">
    <property type="entry name" value="Toll/interleukin-1 receptor homology (TIR) domain"/>
    <property type="match status" value="1"/>
</dbReference>
<dbReference type="InterPro" id="IPR000157">
    <property type="entry name" value="TIR_dom"/>
</dbReference>
<evidence type="ECO:0000259" key="1">
    <source>
        <dbReference type="Pfam" id="PF13676"/>
    </source>
</evidence>
<dbReference type="SUPFAM" id="SSF52200">
    <property type="entry name" value="Toll/Interleukin receptor TIR domain"/>
    <property type="match status" value="1"/>
</dbReference>
<dbReference type="GO" id="GO:0007165">
    <property type="term" value="P:signal transduction"/>
    <property type="evidence" value="ECO:0007669"/>
    <property type="project" value="InterPro"/>
</dbReference>